<dbReference type="PROSITE" id="PS50983">
    <property type="entry name" value="FE_B12_PBP"/>
    <property type="match status" value="1"/>
</dbReference>
<name>A0A0C2VJX5_9BACL</name>
<dbReference type="GO" id="GO:0030288">
    <property type="term" value="C:outer membrane-bounded periplasmic space"/>
    <property type="evidence" value="ECO:0007669"/>
    <property type="project" value="TreeGrafter"/>
</dbReference>
<evidence type="ECO:0000256" key="1">
    <source>
        <dbReference type="ARBA" id="ARBA00004196"/>
    </source>
</evidence>
<proteinExistence type="inferred from homology"/>
<dbReference type="PROSITE" id="PS51257">
    <property type="entry name" value="PROKAR_LIPOPROTEIN"/>
    <property type="match status" value="1"/>
</dbReference>
<protein>
    <submittedName>
        <fullName evidence="7">Ferrichrome ABC transporter substrate-binding protein</fullName>
    </submittedName>
</protein>
<comment type="similarity">
    <text evidence="2">Belongs to the bacterial solute-binding protein 8 family.</text>
</comment>
<evidence type="ECO:0000313" key="8">
    <source>
        <dbReference type="Proteomes" id="UP000031938"/>
    </source>
</evidence>
<feature type="chain" id="PRO_5038463252" evidence="5">
    <location>
        <begin position="29"/>
        <end position="319"/>
    </location>
</feature>
<organism evidence="7 8">
    <name type="scientific">Jeotgalibacillus soli</name>
    <dbReference type="NCBI Taxonomy" id="889306"/>
    <lineage>
        <taxon>Bacteria</taxon>
        <taxon>Bacillati</taxon>
        <taxon>Bacillota</taxon>
        <taxon>Bacilli</taxon>
        <taxon>Bacillales</taxon>
        <taxon>Caryophanaceae</taxon>
        <taxon>Jeotgalibacillus</taxon>
    </lineage>
</organism>
<dbReference type="InterPro" id="IPR002491">
    <property type="entry name" value="ABC_transptr_periplasmic_BD"/>
</dbReference>
<comment type="subcellular location">
    <subcellularLocation>
        <location evidence="1">Cell envelope</location>
    </subcellularLocation>
</comment>
<dbReference type="RefSeq" id="WP_041090188.1">
    <property type="nucleotide sequence ID" value="NZ_JXRP01000019.1"/>
</dbReference>
<keyword evidence="3" id="KW-0813">Transport</keyword>
<dbReference type="PANTHER" id="PTHR30532">
    <property type="entry name" value="IRON III DICITRATE-BINDING PERIPLASMIC PROTEIN"/>
    <property type="match status" value="1"/>
</dbReference>
<evidence type="ECO:0000256" key="3">
    <source>
        <dbReference type="ARBA" id="ARBA00022448"/>
    </source>
</evidence>
<evidence type="ECO:0000256" key="5">
    <source>
        <dbReference type="SAM" id="SignalP"/>
    </source>
</evidence>
<dbReference type="PANTHER" id="PTHR30532:SF1">
    <property type="entry name" value="IRON(3+)-HYDROXAMATE-BINDING PROTEIN FHUD"/>
    <property type="match status" value="1"/>
</dbReference>
<dbReference type="STRING" id="889306.KP78_32620"/>
<evidence type="ECO:0000256" key="4">
    <source>
        <dbReference type="ARBA" id="ARBA00022729"/>
    </source>
</evidence>
<dbReference type="Gene3D" id="3.40.50.1980">
    <property type="entry name" value="Nitrogenase molybdenum iron protein domain"/>
    <property type="match status" value="2"/>
</dbReference>
<gene>
    <name evidence="7" type="ORF">KP78_32620</name>
</gene>
<dbReference type="SUPFAM" id="SSF53807">
    <property type="entry name" value="Helical backbone' metal receptor"/>
    <property type="match status" value="1"/>
</dbReference>
<keyword evidence="8" id="KW-1185">Reference proteome</keyword>
<feature type="domain" description="Fe/B12 periplasmic-binding" evidence="6">
    <location>
        <begin position="41"/>
        <end position="319"/>
    </location>
</feature>
<dbReference type="PATRIC" id="fig|889306.3.peg.3277"/>
<dbReference type="OrthoDB" id="9793175at2"/>
<dbReference type="Pfam" id="PF01497">
    <property type="entry name" value="Peripla_BP_2"/>
    <property type="match status" value="1"/>
</dbReference>
<accession>A0A0C2VJX5</accession>
<feature type="signal peptide" evidence="5">
    <location>
        <begin position="1"/>
        <end position="28"/>
    </location>
</feature>
<sequence>MKSFKKSFLFVIVACSFMLILAACSDTAEESTNTEEPPAQEEVTVTDATGEVTIPTNAERIIAPYMEDSLLSLDITPAAQWSIGTTVLNYLQEDLTDIPTIEWNLPLEMTIEADPDLLIFQSQAGMAEGASEEYEAIAPTYVFKDEEGTDWRKQIEIIGTLTGNEEKAATVLADYDTHAVEASAQVNELIGDGTAAVIWVFADQFYLFEENRHAANVLYSDLGIAVPEFVKNLGPAQPAAWNPISLEALANLDADHVFLVANEGEPGVERLNNSTVWQGLPAAQNDQVYVIPDTGHWTLTGNIANRLTIDKVLEALSNE</sequence>
<dbReference type="GO" id="GO:1901678">
    <property type="term" value="P:iron coordination entity transport"/>
    <property type="evidence" value="ECO:0007669"/>
    <property type="project" value="UniProtKB-ARBA"/>
</dbReference>
<dbReference type="Proteomes" id="UP000031938">
    <property type="component" value="Unassembled WGS sequence"/>
</dbReference>
<evidence type="ECO:0000256" key="2">
    <source>
        <dbReference type="ARBA" id="ARBA00008814"/>
    </source>
</evidence>
<reference evidence="7 8" key="1">
    <citation type="submission" date="2015-01" db="EMBL/GenBank/DDBJ databases">
        <title>Genome sequencing of Jeotgalibacillus soli.</title>
        <authorList>
            <person name="Goh K.M."/>
            <person name="Chan K.-G."/>
            <person name="Yaakop A.S."/>
            <person name="Ee R."/>
            <person name="Gan H.M."/>
            <person name="Chan C.S."/>
        </authorList>
    </citation>
    <scope>NUCLEOTIDE SEQUENCE [LARGE SCALE GENOMIC DNA]</scope>
    <source>
        <strain evidence="7 8">P9</strain>
    </source>
</reference>
<dbReference type="AlphaFoldDB" id="A0A0C2VJX5"/>
<keyword evidence="4 5" id="KW-0732">Signal</keyword>
<evidence type="ECO:0000259" key="6">
    <source>
        <dbReference type="PROSITE" id="PS50983"/>
    </source>
</evidence>
<comment type="caution">
    <text evidence="7">The sequence shown here is derived from an EMBL/GenBank/DDBJ whole genome shotgun (WGS) entry which is preliminary data.</text>
</comment>
<dbReference type="InterPro" id="IPR051313">
    <property type="entry name" value="Bact_iron-sidero_bind"/>
</dbReference>
<evidence type="ECO:0000313" key="7">
    <source>
        <dbReference type="EMBL" id="KIL44298.1"/>
    </source>
</evidence>
<dbReference type="EMBL" id="JXRP01000019">
    <property type="protein sequence ID" value="KIL44298.1"/>
    <property type="molecule type" value="Genomic_DNA"/>
</dbReference>